<sequence length="137" mass="15480">MMVKSLNFCYVGLLWFINSVTGLSEEMQELANMLHTTCVEETGAIEDDILNARKGIFADKEEFKCYIKCLMAQMACIDDDGIIDVEATIAVLPEEYRDKAAPIVKKCGTKSGKTPCENAWLTHQCYYKEAPDDYFLI</sequence>
<keyword evidence="3" id="KW-0964">Secreted</keyword>
<proteinExistence type="evidence at transcript level"/>
<dbReference type="CDD" id="cd23992">
    <property type="entry name" value="PBP_GOBP"/>
    <property type="match status" value="1"/>
</dbReference>
<dbReference type="Pfam" id="PF01395">
    <property type="entry name" value="PBP_GOBP"/>
    <property type="match status" value="1"/>
</dbReference>
<organism evidence="7">
    <name type="scientific">Pyrrhalta maculicollis</name>
    <dbReference type="NCBI Taxonomy" id="226885"/>
    <lineage>
        <taxon>Eukaryota</taxon>
        <taxon>Metazoa</taxon>
        <taxon>Ecdysozoa</taxon>
        <taxon>Arthropoda</taxon>
        <taxon>Hexapoda</taxon>
        <taxon>Insecta</taxon>
        <taxon>Pterygota</taxon>
        <taxon>Neoptera</taxon>
        <taxon>Endopterygota</taxon>
        <taxon>Coleoptera</taxon>
        <taxon>Polyphaga</taxon>
        <taxon>Cucujiformia</taxon>
        <taxon>Chrysomeloidea</taxon>
        <taxon>Chrysomelidae</taxon>
        <taxon>Galerucinae</taxon>
        <taxon>Coelomerites</taxon>
        <taxon>Pyrrhalta</taxon>
    </lineage>
</organism>
<keyword evidence="6" id="KW-0732">Signal</keyword>
<comment type="function">
    <text evidence="5">May be a carrier protein for lipids.</text>
</comment>
<dbReference type="GO" id="GO:0007608">
    <property type="term" value="P:sensory perception of smell"/>
    <property type="evidence" value="ECO:0007669"/>
    <property type="project" value="TreeGrafter"/>
</dbReference>
<evidence type="ECO:0000256" key="1">
    <source>
        <dbReference type="ARBA" id="ARBA00004613"/>
    </source>
</evidence>
<feature type="signal peptide" evidence="6">
    <location>
        <begin position="1"/>
        <end position="22"/>
    </location>
</feature>
<dbReference type="GO" id="GO:0005549">
    <property type="term" value="F:odorant binding"/>
    <property type="evidence" value="ECO:0007669"/>
    <property type="project" value="InterPro"/>
</dbReference>
<dbReference type="AlphaFoldDB" id="A0A1J0KKG3"/>
<dbReference type="GO" id="GO:0005576">
    <property type="term" value="C:extracellular region"/>
    <property type="evidence" value="ECO:0007669"/>
    <property type="project" value="UniProtKB-SubCell"/>
</dbReference>
<evidence type="ECO:0000256" key="4">
    <source>
        <dbReference type="ARBA" id="ARBA00023180"/>
    </source>
</evidence>
<accession>A0A1J0KKG3</accession>
<dbReference type="PANTHER" id="PTHR21364:SF2">
    <property type="entry name" value="GENERAL ODORANT-BINDING PROTEIN 19A"/>
    <property type="match status" value="1"/>
</dbReference>
<dbReference type="GO" id="GO:0035275">
    <property type="term" value="F:dibutyl phthalate binding"/>
    <property type="evidence" value="ECO:0007669"/>
    <property type="project" value="TreeGrafter"/>
</dbReference>
<comment type="subcellular location">
    <subcellularLocation>
        <location evidence="1">Secreted</location>
    </subcellularLocation>
</comment>
<dbReference type="SUPFAM" id="SSF47565">
    <property type="entry name" value="Insect pheromone/odorant-binding proteins"/>
    <property type="match status" value="1"/>
</dbReference>
<protein>
    <submittedName>
        <fullName evidence="7">Odorant-binding protein 20</fullName>
    </submittedName>
</protein>
<name>A0A1J0KKG3_9CUCU</name>
<evidence type="ECO:0000256" key="2">
    <source>
        <dbReference type="ARBA" id="ARBA00008098"/>
    </source>
</evidence>
<dbReference type="SMART" id="SM00708">
    <property type="entry name" value="PhBP"/>
    <property type="match status" value="1"/>
</dbReference>
<dbReference type="Gene3D" id="1.10.238.20">
    <property type="entry name" value="Pheromone/general odorant binding protein domain"/>
    <property type="match status" value="1"/>
</dbReference>
<comment type="similarity">
    <text evidence="2">Belongs to the PBP/GOBP family.</text>
</comment>
<evidence type="ECO:0000256" key="6">
    <source>
        <dbReference type="SAM" id="SignalP"/>
    </source>
</evidence>
<evidence type="ECO:0000256" key="3">
    <source>
        <dbReference type="ARBA" id="ARBA00022525"/>
    </source>
</evidence>
<evidence type="ECO:0000256" key="5">
    <source>
        <dbReference type="ARBA" id="ARBA00056866"/>
    </source>
</evidence>
<dbReference type="EMBL" id="KX290640">
    <property type="protein sequence ID" value="APC94211.1"/>
    <property type="molecule type" value="mRNA"/>
</dbReference>
<dbReference type="GO" id="GO:0042048">
    <property type="term" value="P:olfactory behavior"/>
    <property type="evidence" value="ECO:0007669"/>
    <property type="project" value="TreeGrafter"/>
</dbReference>
<dbReference type="PRINTS" id="PR00485">
    <property type="entry name" value="MEALWORMBTLB"/>
</dbReference>
<reference evidence="7" key="1">
    <citation type="journal article" date="2016" name="Insect Biochem. Mol. Biol.">
        <title>Comparative transcriptome analysis of chemosensory genes in two sister leaf beetles provides insights into chemosensory speciation.</title>
        <authorList>
            <person name="Zhang B."/>
            <person name="Zhang W."/>
            <person name="Nie R.E."/>
            <person name="Li W.Z."/>
            <person name="Segraves K.A."/>
            <person name="Yang X.K."/>
            <person name="Xue H.J."/>
        </authorList>
    </citation>
    <scope>NUCLEOTIDE SEQUENCE</scope>
</reference>
<evidence type="ECO:0000313" key="7">
    <source>
        <dbReference type="EMBL" id="APC94211.1"/>
    </source>
</evidence>
<feature type="chain" id="PRO_5012723729" evidence="6">
    <location>
        <begin position="23"/>
        <end position="137"/>
    </location>
</feature>
<dbReference type="FunFam" id="1.10.238.20:FF:000001">
    <property type="entry name" value="General odorant-binding protein lush"/>
    <property type="match status" value="1"/>
</dbReference>
<dbReference type="InterPro" id="IPR036728">
    <property type="entry name" value="PBP_GOBP_sf"/>
</dbReference>
<keyword evidence="4" id="KW-0325">Glycoprotein</keyword>
<dbReference type="PANTHER" id="PTHR21364">
    <property type="entry name" value="GENERAL ODORANT-BINDING PROTEIN 19A"/>
    <property type="match status" value="1"/>
</dbReference>
<dbReference type="InterPro" id="IPR006170">
    <property type="entry name" value="PBP/GOBP"/>
</dbReference>